<evidence type="ECO:0000259" key="6">
    <source>
        <dbReference type="Pfam" id="PF08281"/>
    </source>
</evidence>
<dbReference type="InterPro" id="IPR014284">
    <property type="entry name" value="RNA_pol_sigma-70_dom"/>
</dbReference>
<evidence type="ECO:0000313" key="7">
    <source>
        <dbReference type="EMBL" id="MEF3835760.1"/>
    </source>
</evidence>
<dbReference type="InterPro" id="IPR007627">
    <property type="entry name" value="RNA_pol_sigma70_r2"/>
</dbReference>
<dbReference type="Pfam" id="PF08281">
    <property type="entry name" value="Sigma70_r4_2"/>
    <property type="match status" value="1"/>
</dbReference>
<dbReference type="InterPro" id="IPR014327">
    <property type="entry name" value="RNA_pol_sigma70_bacteroid"/>
</dbReference>
<evidence type="ECO:0000256" key="2">
    <source>
        <dbReference type="ARBA" id="ARBA00023015"/>
    </source>
</evidence>
<dbReference type="RefSeq" id="WP_303308039.1">
    <property type="nucleotide sequence ID" value="NZ_JAODOP010000004.1"/>
</dbReference>
<dbReference type="InterPro" id="IPR013249">
    <property type="entry name" value="RNA_pol_sigma70_r4_t2"/>
</dbReference>
<dbReference type="InterPro" id="IPR039425">
    <property type="entry name" value="RNA_pol_sigma-70-like"/>
</dbReference>
<accession>A0ABU7XYE5</accession>
<keyword evidence="2" id="KW-0805">Transcription regulation</keyword>
<proteinExistence type="inferred from homology"/>
<dbReference type="InterPro" id="IPR013325">
    <property type="entry name" value="RNA_pol_sigma_r2"/>
</dbReference>
<evidence type="ECO:0000256" key="4">
    <source>
        <dbReference type="ARBA" id="ARBA00023163"/>
    </source>
</evidence>
<dbReference type="EMBL" id="JAODOP010000004">
    <property type="protein sequence ID" value="MEF3835760.1"/>
    <property type="molecule type" value="Genomic_DNA"/>
</dbReference>
<gene>
    <name evidence="7" type="ORF">N1F79_21730</name>
</gene>
<keyword evidence="4" id="KW-0804">Transcription</keyword>
<sequence>MSVNQAAHSEKLLVKQVIAGNEKAFIKLYDIYKNKIYGYSLKLLKSRVNAEEMLQDVFMKVWQKRETLDEALSFKSFLYTITRNKCFDFLEKAANDEKMKRAIFYQSQKSFVASDKQVIEADFMRIKREAYESLPPKRRTIFKMSREKGMTYDQIGKELGISTSTVKSQMNKALETLRNYFKEHQDVSFTLLLILKIF</sequence>
<dbReference type="NCBIfam" id="TIGR02937">
    <property type="entry name" value="sigma70-ECF"/>
    <property type="match status" value="1"/>
</dbReference>
<dbReference type="Pfam" id="PF04542">
    <property type="entry name" value="Sigma70_r2"/>
    <property type="match status" value="1"/>
</dbReference>
<dbReference type="PANTHER" id="PTHR43133:SF46">
    <property type="entry name" value="RNA POLYMERASE SIGMA-70 FACTOR ECF SUBFAMILY"/>
    <property type="match status" value="1"/>
</dbReference>
<evidence type="ECO:0000256" key="3">
    <source>
        <dbReference type="ARBA" id="ARBA00023082"/>
    </source>
</evidence>
<feature type="domain" description="RNA polymerase sigma-70 region 2" evidence="5">
    <location>
        <begin position="28"/>
        <end position="93"/>
    </location>
</feature>
<evidence type="ECO:0000256" key="1">
    <source>
        <dbReference type="ARBA" id="ARBA00010641"/>
    </source>
</evidence>
<dbReference type="CDD" id="cd06171">
    <property type="entry name" value="Sigma70_r4"/>
    <property type="match status" value="1"/>
</dbReference>
<keyword evidence="3" id="KW-0731">Sigma factor</keyword>
<dbReference type="Proteomes" id="UP001337305">
    <property type="component" value="Unassembled WGS sequence"/>
</dbReference>
<dbReference type="Gene3D" id="1.10.1740.10">
    <property type="match status" value="1"/>
</dbReference>
<evidence type="ECO:0000259" key="5">
    <source>
        <dbReference type="Pfam" id="PF04542"/>
    </source>
</evidence>
<protein>
    <submittedName>
        <fullName evidence="7">RNA polymerase sigma-70 factor</fullName>
    </submittedName>
</protein>
<dbReference type="InterPro" id="IPR013324">
    <property type="entry name" value="RNA_pol_sigma_r3/r4-like"/>
</dbReference>
<comment type="similarity">
    <text evidence="1">Belongs to the sigma-70 factor family. ECF subfamily.</text>
</comment>
<dbReference type="PANTHER" id="PTHR43133">
    <property type="entry name" value="RNA POLYMERASE ECF-TYPE SIGMA FACTO"/>
    <property type="match status" value="1"/>
</dbReference>
<dbReference type="SUPFAM" id="SSF88946">
    <property type="entry name" value="Sigma2 domain of RNA polymerase sigma factors"/>
    <property type="match status" value="1"/>
</dbReference>
<name>A0ABU7XYE5_9FLAO</name>
<dbReference type="Gene3D" id="1.10.10.10">
    <property type="entry name" value="Winged helix-like DNA-binding domain superfamily/Winged helix DNA-binding domain"/>
    <property type="match status" value="1"/>
</dbReference>
<dbReference type="NCBIfam" id="TIGR02985">
    <property type="entry name" value="Sig70_bacteroi1"/>
    <property type="match status" value="1"/>
</dbReference>
<feature type="domain" description="RNA polymerase sigma factor 70 region 4 type 2" evidence="6">
    <location>
        <begin position="129"/>
        <end position="177"/>
    </location>
</feature>
<dbReference type="InterPro" id="IPR036388">
    <property type="entry name" value="WH-like_DNA-bd_sf"/>
</dbReference>
<reference evidence="7 8" key="1">
    <citation type="submission" date="2022-09" db="EMBL/GenBank/DDBJ databases">
        <title>Genome sequencing of Flavivirga sp. MEBiC05379.</title>
        <authorList>
            <person name="Oh H.-M."/>
            <person name="Kwon K.K."/>
            <person name="Park M.J."/>
            <person name="Yang S.-H."/>
        </authorList>
    </citation>
    <scope>NUCLEOTIDE SEQUENCE [LARGE SCALE GENOMIC DNA]</scope>
    <source>
        <strain evidence="7 8">MEBiC05379</strain>
    </source>
</reference>
<evidence type="ECO:0000313" key="8">
    <source>
        <dbReference type="Proteomes" id="UP001337305"/>
    </source>
</evidence>
<organism evidence="7 8">
    <name type="scientific">Flavivirga spongiicola</name>
    <dbReference type="NCBI Taxonomy" id="421621"/>
    <lineage>
        <taxon>Bacteria</taxon>
        <taxon>Pseudomonadati</taxon>
        <taxon>Bacteroidota</taxon>
        <taxon>Flavobacteriia</taxon>
        <taxon>Flavobacteriales</taxon>
        <taxon>Flavobacteriaceae</taxon>
        <taxon>Flavivirga</taxon>
    </lineage>
</organism>
<dbReference type="SUPFAM" id="SSF88659">
    <property type="entry name" value="Sigma3 and sigma4 domains of RNA polymerase sigma factors"/>
    <property type="match status" value="1"/>
</dbReference>
<keyword evidence="8" id="KW-1185">Reference proteome</keyword>
<comment type="caution">
    <text evidence="7">The sequence shown here is derived from an EMBL/GenBank/DDBJ whole genome shotgun (WGS) entry which is preliminary data.</text>
</comment>